<comment type="caution">
    <text evidence="2">The sequence shown here is derived from an EMBL/GenBank/DDBJ whole genome shotgun (WGS) entry which is preliminary data.</text>
</comment>
<reference evidence="2" key="1">
    <citation type="submission" date="2023-10" db="EMBL/GenBank/DDBJ databases">
        <authorList>
            <person name="Chen Y."/>
            <person name="Shah S."/>
            <person name="Dougan E. K."/>
            <person name="Thang M."/>
            <person name="Chan C."/>
        </authorList>
    </citation>
    <scope>NUCLEOTIDE SEQUENCE [LARGE SCALE GENOMIC DNA]</scope>
</reference>
<proteinExistence type="predicted"/>
<name>A0ABN9SFS7_9DINO</name>
<evidence type="ECO:0000256" key="1">
    <source>
        <dbReference type="SAM" id="MobiDB-lite"/>
    </source>
</evidence>
<organism evidence="2 3">
    <name type="scientific">Prorocentrum cordatum</name>
    <dbReference type="NCBI Taxonomy" id="2364126"/>
    <lineage>
        <taxon>Eukaryota</taxon>
        <taxon>Sar</taxon>
        <taxon>Alveolata</taxon>
        <taxon>Dinophyceae</taxon>
        <taxon>Prorocentrales</taxon>
        <taxon>Prorocentraceae</taxon>
        <taxon>Prorocentrum</taxon>
    </lineage>
</organism>
<feature type="non-terminal residue" evidence="2">
    <location>
        <position position="215"/>
    </location>
</feature>
<sequence>EEEVARHFSHSPATAPARPGPRHGHGHGLGAPGRADSTPSHLRGSWAAPRGWRLRHRRGCNVVPGEWTSERWRVRRAPYGSTMTAGTDAGCHLAKDVVQSLLASPQPRKGVYTLPGHMIDLARHGRGVQVSPVLAPPLLRTRARTRRRPGREVERCGRSSAPLLACEPWWLASGGTTCRAQPWSAGAQGLERELRGARQSETALRAMAGVVRKFM</sequence>
<feature type="region of interest" description="Disordered" evidence="1">
    <location>
        <begin position="1"/>
        <end position="45"/>
    </location>
</feature>
<evidence type="ECO:0000313" key="3">
    <source>
        <dbReference type="Proteomes" id="UP001189429"/>
    </source>
</evidence>
<evidence type="ECO:0000313" key="2">
    <source>
        <dbReference type="EMBL" id="CAK0830937.1"/>
    </source>
</evidence>
<dbReference type="Proteomes" id="UP001189429">
    <property type="component" value="Unassembled WGS sequence"/>
</dbReference>
<accession>A0ABN9SFS7</accession>
<keyword evidence="3" id="KW-1185">Reference proteome</keyword>
<feature type="non-terminal residue" evidence="2">
    <location>
        <position position="1"/>
    </location>
</feature>
<protein>
    <submittedName>
        <fullName evidence="2">Uncharacterized protein</fullName>
    </submittedName>
</protein>
<gene>
    <name evidence="2" type="ORF">PCOR1329_LOCUS29408</name>
</gene>
<dbReference type="EMBL" id="CAUYUJ010011079">
    <property type="protein sequence ID" value="CAK0830937.1"/>
    <property type="molecule type" value="Genomic_DNA"/>
</dbReference>